<keyword evidence="2" id="KW-1185">Reference proteome</keyword>
<name>A0A543GI96_9PSEU</name>
<dbReference type="AlphaFoldDB" id="A0A543GI96"/>
<dbReference type="Proteomes" id="UP000319818">
    <property type="component" value="Unassembled WGS sequence"/>
</dbReference>
<evidence type="ECO:0000313" key="2">
    <source>
        <dbReference type="Proteomes" id="UP000319818"/>
    </source>
</evidence>
<comment type="caution">
    <text evidence="1">The sequence shown here is derived from an EMBL/GenBank/DDBJ whole genome shotgun (WGS) entry which is preliminary data.</text>
</comment>
<dbReference type="EMBL" id="VFPH01000001">
    <property type="protein sequence ID" value="TQM45801.1"/>
    <property type="molecule type" value="Genomic_DNA"/>
</dbReference>
<proteinExistence type="predicted"/>
<reference evidence="1 2" key="1">
    <citation type="submission" date="2019-06" db="EMBL/GenBank/DDBJ databases">
        <title>Sequencing the genomes of 1000 actinobacteria strains.</title>
        <authorList>
            <person name="Klenk H.-P."/>
        </authorList>
    </citation>
    <scope>NUCLEOTIDE SEQUENCE [LARGE SCALE GENOMIC DNA]</scope>
    <source>
        <strain evidence="1 2">DSM 45511</strain>
    </source>
</reference>
<protein>
    <submittedName>
        <fullName evidence="1">Uncharacterized protein</fullName>
    </submittedName>
</protein>
<accession>A0A543GI96</accession>
<evidence type="ECO:0000313" key="1">
    <source>
        <dbReference type="EMBL" id="TQM45801.1"/>
    </source>
</evidence>
<sequence length="40" mass="4345">MFATDLLPDHFRRRLGAVSGTFQLSTAHLSAAQLSTAVTR</sequence>
<gene>
    <name evidence="1" type="ORF">FB388_3201</name>
</gene>
<organism evidence="1 2">
    <name type="scientific">Pseudonocardia cypriaca</name>
    <dbReference type="NCBI Taxonomy" id="882449"/>
    <lineage>
        <taxon>Bacteria</taxon>
        <taxon>Bacillati</taxon>
        <taxon>Actinomycetota</taxon>
        <taxon>Actinomycetes</taxon>
        <taxon>Pseudonocardiales</taxon>
        <taxon>Pseudonocardiaceae</taxon>
        <taxon>Pseudonocardia</taxon>
    </lineage>
</organism>